<accession>A0AAN8F9C2</accession>
<keyword evidence="1" id="KW-0812">Transmembrane</keyword>
<protein>
    <submittedName>
        <fullName evidence="2">Uncharacterized protein</fullName>
    </submittedName>
</protein>
<feature type="transmembrane region" description="Helical" evidence="1">
    <location>
        <begin position="60"/>
        <end position="78"/>
    </location>
</feature>
<name>A0AAN8F9C2_TRICO</name>
<reference evidence="2 3" key="1">
    <citation type="submission" date="2019-10" db="EMBL/GenBank/DDBJ databases">
        <title>Assembly and Annotation for the nematode Trichostrongylus colubriformis.</title>
        <authorList>
            <person name="Martin J."/>
        </authorList>
    </citation>
    <scope>NUCLEOTIDE SEQUENCE [LARGE SCALE GENOMIC DNA]</scope>
    <source>
        <strain evidence="2">G859</strain>
        <tissue evidence="2">Whole worm</tissue>
    </source>
</reference>
<sequence>MLFRADTRLLLDMDGGDSAKSSLATMAGPEDMGWPSYVIPILGSAAVSSAAFFLGALGFSYFWIGLIIIMSVTKSYLWKKRQKR</sequence>
<dbReference type="Proteomes" id="UP001331761">
    <property type="component" value="Unassembled WGS sequence"/>
</dbReference>
<dbReference type="AlphaFoldDB" id="A0AAN8F9C2"/>
<dbReference type="EMBL" id="WIXE01013157">
    <property type="protein sequence ID" value="KAK5975341.1"/>
    <property type="molecule type" value="Genomic_DNA"/>
</dbReference>
<evidence type="ECO:0000256" key="1">
    <source>
        <dbReference type="SAM" id="Phobius"/>
    </source>
</evidence>
<organism evidence="2 3">
    <name type="scientific">Trichostrongylus colubriformis</name>
    <name type="common">Black scour worm</name>
    <dbReference type="NCBI Taxonomy" id="6319"/>
    <lineage>
        <taxon>Eukaryota</taxon>
        <taxon>Metazoa</taxon>
        <taxon>Ecdysozoa</taxon>
        <taxon>Nematoda</taxon>
        <taxon>Chromadorea</taxon>
        <taxon>Rhabditida</taxon>
        <taxon>Rhabditina</taxon>
        <taxon>Rhabditomorpha</taxon>
        <taxon>Strongyloidea</taxon>
        <taxon>Trichostrongylidae</taxon>
        <taxon>Trichostrongylus</taxon>
    </lineage>
</organism>
<keyword evidence="3" id="KW-1185">Reference proteome</keyword>
<evidence type="ECO:0000313" key="3">
    <source>
        <dbReference type="Proteomes" id="UP001331761"/>
    </source>
</evidence>
<proteinExistence type="predicted"/>
<gene>
    <name evidence="2" type="ORF">GCK32_001530</name>
</gene>
<keyword evidence="1" id="KW-1133">Transmembrane helix</keyword>
<evidence type="ECO:0000313" key="2">
    <source>
        <dbReference type="EMBL" id="KAK5975341.1"/>
    </source>
</evidence>
<comment type="caution">
    <text evidence="2">The sequence shown here is derived from an EMBL/GenBank/DDBJ whole genome shotgun (WGS) entry which is preliminary data.</text>
</comment>
<keyword evidence="1" id="KW-0472">Membrane</keyword>